<keyword evidence="6" id="KW-1185">Reference proteome</keyword>
<accession>A0ABX5L6Q9</accession>
<evidence type="ECO:0000256" key="1">
    <source>
        <dbReference type="ARBA" id="ARBA00008645"/>
    </source>
</evidence>
<dbReference type="SUPFAM" id="SSF53474">
    <property type="entry name" value="alpha/beta-Hydrolases"/>
    <property type="match status" value="1"/>
</dbReference>
<name>A0ABX5L6Q9_9MICC</name>
<feature type="domain" description="PET hydrolase/cutinase-like" evidence="4">
    <location>
        <begin position="113"/>
        <end position="358"/>
    </location>
</feature>
<comment type="caution">
    <text evidence="5">The sequence shown here is derived from an EMBL/GenBank/DDBJ whole genome shotgun (WGS) entry which is preliminary data.</text>
</comment>
<evidence type="ECO:0000256" key="2">
    <source>
        <dbReference type="ARBA" id="ARBA00022801"/>
    </source>
</evidence>
<gene>
    <name evidence="5" type="ORF">CAY35_07610</name>
</gene>
<evidence type="ECO:0000313" key="6">
    <source>
        <dbReference type="Proteomes" id="UP000245514"/>
    </source>
</evidence>
<organism evidence="5 6">
    <name type="scientific">Pseudoglutamicibacter cumminsii</name>
    <dbReference type="NCBI Taxonomy" id="156979"/>
    <lineage>
        <taxon>Bacteria</taxon>
        <taxon>Bacillati</taxon>
        <taxon>Actinomycetota</taxon>
        <taxon>Actinomycetes</taxon>
        <taxon>Micrococcales</taxon>
        <taxon>Micrococcaceae</taxon>
        <taxon>Pseudoglutamicibacter</taxon>
    </lineage>
</organism>
<dbReference type="PANTHER" id="PTHR22946:SF9">
    <property type="entry name" value="POLYKETIDE TRANSFERASE AF380"/>
    <property type="match status" value="1"/>
</dbReference>
<sequence length="363" mass="39155">MALLWRIYENLSGYSFSGELGVRYVTSFASLMMITSLEELPFEDRNTMKKNSMRSIAAVAALGVGLSLGAPAANAAPTPAPAQAAPAVASSHLAPFGPADPAKLPKPKPGEIHGPNPKAEMLTKQGPYEYKTQKLPVDLRTGFYGGTLYYPVAKKGEKFGGIVTMPGFTEPGIAMEFFGKRMASHGFVVLRAESLTPFDEPNVRSRAVENAMKRLTRGDHKASEILDPERLALIGHSMGGGGVLIAAERNPQLRAVISLHPWAKRPIFNVKVPVMVNGGLLDFVADMAQYTGPIYAGIQGAPYKALHTHLAGTHWAGIVDDPKLQARNLAFLKYFVDGDTRYAEFLEAPPQESMTFTSTTGPI</sequence>
<evidence type="ECO:0000259" key="4">
    <source>
        <dbReference type="Pfam" id="PF12740"/>
    </source>
</evidence>
<evidence type="ECO:0000313" key="5">
    <source>
        <dbReference type="EMBL" id="PWI27332.1"/>
    </source>
</evidence>
<comment type="similarity">
    <text evidence="1">Belongs to the AB hydrolase superfamily.</text>
</comment>
<dbReference type="InterPro" id="IPR050261">
    <property type="entry name" value="FrsA_esterase"/>
</dbReference>
<keyword evidence="2" id="KW-0378">Hydrolase</keyword>
<dbReference type="InterPro" id="IPR029058">
    <property type="entry name" value="AB_hydrolase_fold"/>
</dbReference>
<dbReference type="Proteomes" id="UP000245514">
    <property type="component" value="Unassembled WGS sequence"/>
</dbReference>
<dbReference type="EMBL" id="QFWG01000010">
    <property type="protein sequence ID" value="PWI27332.1"/>
    <property type="molecule type" value="Genomic_DNA"/>
</dbReference>
<dbReference type="PANTHER" id="PTHR22946">
    <property type="entry name" value="DIENELACTONE HYDROLASE DOMAIN-CONTAINING PROTEIN-RELATED"/>
    <property type="match status" value="1"/>
</dbReference>
<reference evidence="5 6" key="1">
    <citation type="submission" date="2018-05" db="EMBL/GenBank/DDBJ databases">
        <title>Draft Genome Sequence of Arthrobacter cumminsii IME1328, Isolated from a Patient Who Suffered from Foot Ulcers in China.</title>
        <authorList>
            <person name="Li M."/>
            <person name="Jiang Z."/>
            <person name="Sun Q."/>
            <person name="Tong Y."/>
        </authorList>
    </citation>
    <scope>NUCLEOTIDE SEQUENCE [LARGE SCALE GENOMIC DNA]</scope>
    <source>
        <strain evidence="5 6">IME1328</strain>
    </source>
</reference>
<dbReference type="Pfam" id="PF12740">
    <property type="entry name" value="PETase"/>
    <property type="match status" value="1"/>
</dbReference>
<protein>
    <recommendedName>
        <fullName evidence="4">PET hydrolase/cutinase-like domain-containing protein</fullName>
    </recommendedName>
</protein>
<dbReference type="Gene3D" id="3.40.50.1820">
    <property type="entry name" value="alpha/beta hydrolase"/>
    <property type="match status" value="1"/>
</dbReference>
<dbReference type="InterPro" id="IPR041127">
    <property type="entry name" value="PET_hydrolase/cutinase-like"/>
</dbReference>
<evidence type="ECO:0000256" key="3">
    <source>
        <dbReference type="SAM" id="MobiDB-lite"/>
    </source>
</evidence>
<proteinExistence type="inferred from homology"/>
<feature type="region of interest" description="Disordered" evidence="3">
    <location>
        <begin position="98"/>
        <end position="122"/>
    </location>
</feature>